<dbReference type="EMBL" id="RJVG01000005">
    <property type="protein sequence ID" value="ROR28322.1"/>
    <property type="molecule type" value="Genomic_DNA"/>
</dbReference>
<organism evidence="3 4">
    <name type="scientific">Mobilisporobacter senegalensis</name>
    <dbReference type="NCBI Taxonomy" id="1329262"/>
    <lineage>
        <taxon>Bacteria</taxon>
        <taxon>Bacillati</taxon>
        <taxon>Bacillota</taxon>
        <taxon>Clostridia</taxon>
        <taxon>Lachnospirales</taxon>
        <taxon>Lachnospiraceae</taxon>
        <taxon>Mobilisporobacter</taxon>
    </lineage>
</organism>
<dbReference type="RefSeq" id="WP_123609493.1">
    <property type="nucleotide sequence ID" value="NZ_RJVG01000005.1"/>
</dbReference>
<dbReference type="Gene3D" id="3.40.50.1400">
    <property type="match status" value="2"/>
</dbReference>
<dbReference type="GO" id="GO:0019251">
    <property type="term" value="P:anaerobic cobalamin biosynthetic process"/>
    <property type="evidence" value="ECO:0007669"/>
    <property type="project" value="InterPro"/>
</dbReference>
<keyword evidence="2" id="KW-0479">Metal-binding</keyword>
<feature type="binding site" evidence="2">
    <location>
        <position position="145"/>
    </location>
    <ligand>
        <name>Co(2+)</name>
        <dbReference type="ChEBI" id="CHEBI:48828"/>
    </ligand>
</feature>
<protein>
    <submittedName>
        <fullName evidence="3">Sirohydrochlorin cobaltochelatase</fullName>
    </submittedName>
</protein>
<dbReference type="PIRSF" id="PIRSF033579">
    <property type="entry name" value="Anaer_Co_chel"/>
    <property type="match status" value="1"/>
</dbReference>
<feature type="binding site" evidence="2">
    <location>
        <position position="208"/>
    </location>
    <ligand>
        <name>Co(2+)</name>
        <dbReference type="ChEBI" id="CHEBI:48828"/>
    </ligand>
</feature>
<evidence type="ECO:0000313" key="4">
    <source>
        <dbReference type="Proteomes" id="UP000273083"/>
    </source>
</evidence>
<feature type="binding site" evidence="2">
    <location>
        <position position="176"/>
    </location>
    <ligand>
        <name>Co(2+)</name>
        <dbReference type="ChEBI" id="CHEBI:48828"/>
    </ligand>
</feature>
<dbReference type="InterPro" id="IPR010388">
    <property type="entry name" value="Anaerobic_Co-chelatase"/>
</dbReference>
<evidence type="ECO:0000313" key="3">
    <source>
        <dbReference type="EMBL" id="ROR28322.1"/>
    </source>
</evidence>
<dbReference type="OrthoDB" id="9770331at2"/>
<evidence type="ECO:0000256" key="2">
    <source>
        <dbReference type="PIRSR" id="PIRSR033579-3"/>
    </source>
</evidence>
<dbReference type="CDD" id="cd03413">
    <property type="entry name" value="CbiK_C"/>
    <property type="match status" value="1"/>
</dbReference>
<keyword evidence="2" id="KW-0170">Cobalt</keyword>
<gene>
    <name evidence="3" type="ORF">EDD66_105263</name>
</gene>
<dbReference type="GO" id="GO:0046872">
    <property type="term" value="F:metal ion binding"/>
    <property type="evidence" value="ECO:0007669"/>
    <property type="project" value="UniProtKB-KW"/>
</dbReference>
<dbReference type="SUPFAM" id="SSF53800">
    <property type="entry name" value="Chelatase"/>
    <property type="match status" value="1"/>
</dbReference>
<dbReference type="AlphaFoldDB" id="A0A3N1XT34"/>
<reference evidence="3 4" key="1">
    <citation type="submission" date="2018-11" db="EMBL/GenBank/DDBJ databases">
        <title>Genomic Encyclopedia of Type Strains, Phase IV (KMG-IV): sequencing the most valuable type-strain genomes for metagenomic binning, comparative biology and taxonomic classification.</title>
        <authorList>
            <person name="Goeker M."/>
        </authorList>
    </citation>
    <scope>NUCLEOTIDE SEQUENCE [LARGE SCALE GENOMIC DNA]</scope>
    <source>
        <strain evidence="3 4">DSM 26537</strain>
    </source>
</reference>
<dbReference type="Pfam" id="PF06180">
    <property type="entry name" value="CbiK"/>
    <property type="match status" value="1"/>
</dbReference>
<evidence type="ECO:0000256" key="1">
    <source>
        <dbReference type="PIRSR" id="PIRSR033579-1"/>
    </source>
</evidence>
<dbReference type="GO" id="GO:0016852">
    <property type="term" value="F:sirohydrochlorin cobaltochelatase activity"/>
    <property type="evidence" value="ECO:0007669"/>
    <property type="project" value="InterPro"/>
</dbReference>
<sequence length="260" mass="29350">MQQGILMVSFGSSHKETREKNIDGIFSHVREKYPKAKCYQAFSSDMIRKILKTRDFIEIPDIEGALIEMKKDGITHAYIQPTHIIDGIENNKMKEIAGKFSGEFQVLKIGSPLLDTKEDFDETVKGIWEELTPIVRDDILILMGHGTTHEANEAYSRLEACFRSHGKNKVYIATVEGTPTIEDVMDKLTCRKGERIVLAPFMFVAGEHAVNDMAGEEDSFSSKLSAAGYITDCILKGIGEYEPIRDRYIKHLDEILTKAE</sequence>
<dbReference type="Proteomes" id="UP000273083">
    <property type="component" value="Unassembled WGS sequence"/>
</dbReference>
<feature type="active site" description="Proton acceptor" evidence="1">
    <location>
        <position position="145"/>
    </location>
</feature>
<name>A0A3N1XT34_9FIRM</name>
<keyword evidence="4" id="KW-1185">Reference proteome</keyword>
<proteinExistence type="predicted"/>
<accession>A0A3N1XT34</accession>
<comment type="caution">
    <text evidence="3">The sequence shown here is derived from an EMBL/GenBank/DDBJ whole genome shotgun (WGS) entry which is preliminary data.</text>
</comment>